<comment type="caution">
    <text evidence="1">The sequence shown here is derived from an EMBL/GenBank/DDBJ whole genome shotgun (WGS) entry which is preliminary data.</text>
</comment>
<dbReference type="Proteomes" id="UP001165302">
    <property type="component" value="Unassembled WGS sequence"/>
</dbReference>
<reference evidence="1" key="1">
    <citation type="submission" date="2020-10" db="EMBL/GenBank/DDBJ databases">
        <authorList>
            <person name="Lu T."/>
            <person name="Wang Q."/>
            <person name="Han X."/>
        </authorList>
    </citation>
    <scope>NUCLEOTIDE SEQUENCE</scope>
    <source>
        <strain evidence="1">WQ 366</strain>
    </source>
</reference>
<dbReference type="RefSeq" id="WP_225554108.1">
    <property type="nucleotide sequence ID" value="NZ_JADEYP010000023.1"/>
</dbReference>
<sequence length="429" mass="48299">MNKFNIILFFFGLLLVNCREAELMIPVSGDVNEVGVIDLIAKPIDVQFVPEYDYGYTIKWPVLSDKVKKVLITYTEKNTGELKSMEFTELKSDFAFSVKEYGEYTFNVQAFDADGNKSRVAMIKSINKDLYARQLLNEAQVTQFGRYIRLRWSNILLKDMTMSIKNSLINQSVNISGAQGEQFIPILDNGQQDLVISLVDKSTGLEGSKSYAFKVQGVEFPVEDKRKWTIFYDAPYNDAGWWNVGEAFDGDYTRNEDLHGTAKLNAVSINGVTKLNSDRRIRTVYFTFTQKRANSNDGDSQYNTVNRSPAGPYDNILVQKLSFVFKAPKDWAVWPSQLKVYGIKSDGTEVLITTIGDAVSKMVRRDEIDPDHVKMLVVDVPQNSYDGATFKGIKAEITSSTIGSDTNSDNWENIIGLGEVYVTGVKTSM</sequence>
<organism evidence="1 2">
    <name type="scientific">Sphingobacterium bovistauri</name>
    <dbReference type="NCBI Taxonomy" id="2781959"/>
    <lineage>
        <taxon>Bacteria</taxon>
        <taxon>Pseudomonadati</taxon>
        <taxon>Bacteroidota</taxon>
        <taxon>Sphingobacteriia</taxon>
        <taxon>Sphingobacteriales</taxon>
        <taxon>Sphingobacteriaceae</taxon>
        <taxon>Sphingobacterium</taxon>
    </lineage>
</organism>
<name>A0ABS7Z8Q0_9SPHI</name>
<evidence type="ECO:0008006" key="3">
    <source>
        <dbReference type="Google" id="ProtNLM"/>
    </source>
</evidence>
<evidence type="ECO:0000313" key="1">
    <source>
        <dbReference type="EMBL" id="MCA5005907.1"/>
    </source>
</evidence>
<keyword evidence="2" id="KW-1185">Reference proteome</keyword>
<proteinExistence type="predicted"/>
<evidence type="ECO:0000313" key="2">
    <source>
        <dbReference type="Proteomes" id="UP001165302"/>
    </source>
</evidence>
<protein>
    <recommendedName>
        <fullName evidence="3">DUF4959 domain-containing protein</fullName>
    </recommendedName>
</protein>
<accession>A0ABS7Z8Q0</accession>
<gene>
    <name evidence="1" type="ORF">IPZ78_12175</name>
</gene>
<dbReference type="EMBL" id="JADEYP010000023">
    <property type="protein sequence ID" value="MCA5005907.1"/>
    <property type="molecule type" value="Genomic_DNA"/>
</dbReference>